<dbReference type="Proteomes" id="UP001223520">
    <property type="component" value="Chromosome"/>
</dbReference>
<evidence type="ECO:0000313" key="1">
    <source>
        <dbReference type="EMBL" id="WGV26094.1"/>
    </source>
</evidence>
<dbReference type="AlphaFoldDB" id="A0AAJ6NTB5"/>
<dbReference type="KEGG" id="hbq:QI031_00815"/>
<dbReference type="RefSeq" id="WP_281483349.1">
    <property type="nucleotide sequence ID" value="NZ_CP124543.1"/>
</dbReference>
<gene>
    <name evidence="1" type="ORF">QI031_00815</name>
</gene>
<sequence>MESQKIQQINTSENLEQLQDEIAQRESGEKNMDSDFQKSHSVTMLIQDLLNLENEIGQKFRELINNSNFEKLLEKSNLSKQAVIRFECSIELNDIQVDDNRENQTITKFTKTIQNRELQLVGCMTYWDPNCDVDGCSVTICKP</sequence>
<proteinExistence type="predicted"/>
<reference evidence="1 2" key="1">
    <citation type="journal article" date="2023" name="Limnol Oceanogr Lett">
        <title>Environmental adaptations by the intertidal Antarctic cyanobacterium Halotia branconii CENA392 as revealed using long-read genome sequencing.</title>
        <authorList>
            <person name="Dextro R.B."/>
            <person name="Delbaje E."/>
            <person name="Freitas P.N.N."/>
            <person name="Geraldes V."/>
            <person name="Pinto E."/>
            <person name="Long P.F."/>
            <person name="Fiore M.F."/>
        </authorList>
    </citation>
    <scope>NUCLEOTIDE SEQUENCE [LARGE SCALE GENOMIC DNA]</scope>
    <source>
        <strain evidence="1 2">CENA392</strain>
    </source>
</reference>
<keyword evidence="2" id="KW-1185">Reference proteome</keyword>
<dbReference type="EMBL" id="CP124543">
    <property type="protein sequence ID" value="WGV26094.1"/>
    <property type="molecule type" value="Genomic_DNA"/>
</dbReference>
<evidence type="ECO:0000313" key="2">
    <source>
        <dbReference type="Proteomes" id="UP001223520"/>
    </source>
</evidence>
<protein>
    <submittedName>
        <fullName evidence="1">Uncharacterized protein</fullName>
    </submittedName>
</protein>
<accession>A0AAJ6NTB5</accession>
<name>A0AAJ6NTB5_9CYAN</name>
<organism evidence="1 2">
    <name type="scientific">Halotia branconii CENA392</name>
    <dbReference type="NCBI Taxonomy" id="1539056"/>
    <lineage>
        <taxon>Bacteria</taxon>
        <taxon>Bacillati</taxon>
        <taxon>Cyanobacteriota</taxon>
        <taxon>Cyanophyceae</taxon>
        <taxon>Nostocales</taxon>
        <taxon>Nodulariaceae</taxon>
        <taxon>Halotia</taxon>
    </lineage>
</organism>